<feature type="region of interest" description="Disordered" evidence="1">
    <location>
        <begin position="17"/>
        <end position="70"/>
    </location>
</feature>
<feature type="compositionally biased region" description="Basic and acidic residues" evidence="1">
    <location>
        <begin position="43"/>
        <end position="64"/>
    </location>
</feature>
<accession>A0A7V4TGP1</accession>
<dbReference type="AlphaFoldDB" id="A0A7V4TGP1"/>
<protein>
    <submittedName>
        <fullName evidence="2">Uncharacterized protein</fullName>
    </submittedName>
</protein>
<evidence type="ECO:0000313" key="2">
    <source>
        <dbReference type="EMBL" id="HGY38964.1"/>
    </source>
</evidence>
<dbReference type="EMBL" id="DTIY01000026">
    <property type="protein sequence ID" value="HGY38964.1"/>
    <property type="molecule type" value="Genomic_DNA"/>
</dbReference>
<name>A0A7V4TGP1_9BACT</name>
<dbReference type="RefSeq" id="WP_017872353.1">
    <property type="nucleotide sequence ID" value="NZ_CP187957.1"/>
</dbReference>
<evidence type="ECO:0000256" key="1">
    <source>
        <dbReference type="SAM" id="MobiDB-lite"/>
    </source>
</evidence>
<proteinExistence type="predicted"/>
<sequence length="70" mass="7687">MRGCRVVPDAVRVENIPAGKRKGNGKFPKCPAGDACGEHHHHLGDTSSERSPAKDEYWHGEGKLKPRQAK</sequence>
<organism evidence="2">
    <name type="scientific">Candidatus Caldatribacterium saccharofermentans</name>
    <dbReference type="NCBI Taxonomy" id="1454753"/>
    <lineage>
        <taxon>Bacteria</taxon>
        <taxon>Pseudomonadati</taxon>
        <taxon>Atribacterota</taxon>
        <taxon>Atribacteria</taxon>
        <taxon>Atribacterales</taxon>
        <taxon>Candidatus Caldatribacteriaceae</taxon>
        <taxon>Candidatus Caldatribacterium</taxon>
    </lineage>
</organism>
<reference evidence="2" key="1">
    <citation type="journal article" date="2020" name="mSystems">
        <title>Genome- and Community-Level Interaction Insights into Carbon Utilization and Element Cycling Functions of Hydrothermarchaeota in Hydrothermal Sediment.</title>
        <authorList>
            <person name="Zhou Z."/>
            <person name="Liu Y."/>
            <person name="Xu W."/>
            <person name="Pan J."/>
            <person name="Luo Z.H."/>
            <person name="Li M."/>
        </authorList>
    </citation>
    <scope>NUCLEOTIDE SEQUENCE [LARGE SCALE GENOMIC DNA]</scope>
    <source>
        <strain evidence="2">SpSt-82</strain>
    </source>
</reference>
<comment type="caution">
    <text evidence="2">The sequence shown here is derived from an EMBL/GenBank/DDBJ whole genome shotgun (WGS) entry which is preliminary data.</text>
</comment>
<gene>
    <name evidence="2" type="ORF">ENW11_04025</name>
</gene>